<dbReference type="InParanoid" id="A0A140LCR8"/>
<comment type="similarity">
    <text evidence="2">Belongs to the CpsC/CapA family.</text>
</comment>
<dbReference type="PANTHER" id="PTHR32309:SF13">
    <property type="entry name" value="FERRIC ENTEROBACTIN TRANSPORT PROTEIN FEPE"/>
    <property type="match status" value="1"/>
</dbReference>
<protein>
    <submittedName>
        <fullName evidence="10">Putative capsular polysaccharide biosynthesis protein YwqC</fullName>
    </submittedName>
</protein>
<keyword evidence="6 7" id="KW-0472">Membrane</keyword>
<dbReference type="GO" id="GO:0005886">
    <property type="term" value="C:plasma membrane"/>
    <property type="evidence" value="ECO:0007669"/>
    <property type="project" value="UniProtKB-SubCell"/>
</dbReference>
<reference evidence="10 11" key="1">
    <citation type="submission" date="2015-12" db="EMBL/GenBank/DDBJ databases">
        <title>Draft genome sequnece of Fervidicola ferrireducens strain Y170.</title>
        <authorList>
            <person name="Patel B.K."/>
        </authorList>
    </citation>
    <scope>NUCLEOTIDE SEQUENCE [LARGE SCALE GENOMIC DNA]</scope>
    <source>
        <strain evidence="10 11">Y170</strain>
    </source>
</reference>
<dbReference type="EMBL" id="LOED01000003">
    <property type="protein sequence ID" value="KXG78343.1"/>
    <property type="molecule type" value="Genomic_DNA"/>
</dbReference>
<keyword evidence="5 7" id="KW-1133">Transmembrane helix</keyword>
<dbReference type="STRING" id="520764.AN618_04090"/>
<keyword evidence="11" id="KW-1185">Reference proteome</keyword>
<evidence type="ECO:0000256" key="2">
    <source>
        <dbReference type="ARBA" id="ARBA00006683"/>
    </source>
</evidence>
<dbReference type="OrthoDB" id="2360475at2"/>
<feature type="transmembrane region" description="Helical" evidence="7">
    <location>
        <begin position="26"/>
        <end position="45"/>
    </location>
</feature>
<evidence type="ECO:0000259" key="8">
    <source>
        <dbReference type="Pfam" id="PF02706"/>
    </source>
</evidence>
<dbReference type="Proteomes" id="UP000070427">
    <property type="component" value="Unassembled WGS sequence"/>
</dbReference>
<evidence type="ECO:0000256" key="6">
    <source>
        <dbReference type="ARBA" id="ARBA00023136"/>
    </source>
</evidence>
<dbReference type="PANTHER" id="PTHR32309">
    <property type="entry name" value="TYROSINE-PROTEIN KINASE"/>
    <property type="match status" value="1"/>
</dbReference>
<organism evidence="10 11">
    <name type="scientific">Fervidicola ferrireducens</name>
    <dbReference type="NCBI Taxonomy" id="520764"/>
    <lineage>
        <taxon>Bacteria</taxon>
        <taxon>Bacillati</taxon>
        <taxon>Bacillota</taxon>
        <taxon>Clostridia</taxon>
        <taxon>Thermosediminibacterales</taxon>
        <taxon>Thermosediminibacteraceae</taxon>
        <taxon>Fervidicola</taxon>
    </lineage>
</organism>
<proteinExistence type="inferred from homology"/>
<accession>A0A140LCR8</accession>
<dbReference type="AlphaFoldDB" id="A0A140LCR8"/>
<dbReference type="InterPro" id="IPR003856">
    <property type="entry name" value="LPS_length_determ_N"/>
</dbReference>
<evidence type="ECO:0000256" key="3">
    <source>
        <dbReference type="ARBA" id="ARBA00022475"/>
    </source>
</evidence>
<evidence type="ECO:0000313" key="11">
    <source>
        <dbReference type="Proteomes" id="UP000070427"/>
    </source>
</evidence>
<evidence type="ECO:0000259" key="9">
    <source>
        <dbReference type="Pfam" id="PF13807"/>
    </source>
</evidence>
<feature type="transmembrane region" description="Helical" evidence="7">
    <location>
        <begin position="182"/>
        <end position="202"/>
    </location>
</feature>
<comment type="subcellular location">
    <subcellularLocation>
        <location evidence="1">Cell membrane</location>
        <topology evidence="1">Multi-pass membrane protein</topology>
    </subcellularLocation>
</comment>
<dbReference type="InterPro" id="IPR032807">
    <property type="entry name" value="GNVR"/>
</dbReference>
<dbReference type="Pfam" id="PF13807">
    <property type="entry name" value="GNVR"/>
    <property type="match status" value="1"/>
</dbReference>
<evidence type="ECO:0000256" key="5">
    <source>
        <dbReference type="ARBA" id="ARBA00022989"/>
    </source>
</evidence>
<dbReference type="Pfam" id="PF02706">
    <property type="entry name" value="Wzz"/>
    <property type="match status" value="1"/>
</dbReference>
<dbReference type="FunCoup" id="A0A140LCR8">
    <property type="interactions" value="20"/>
</dbReference>
<sequence>MEEIIYEEDIINLKDVIAVLRKRSRLIAAVVVVCVAVAVIYTFLIKKPVYESYTTIMVGKPVPRVQDSSTPVTYQELQTNRLLVSTYGEIAKSRSTLEEVIRKLNLNTTYEKLKEQVKVKLVKNTEIIEIRAADHDPGMAATIANAVAESFSRQVIRIMNVENVQVIDEAIPIYEKVQPKPLLNLMLSLVVGLIMGVALAFLKESLDTTIKSPEDVANYLGLPVIGAIPYVEKGEVD</sequence>
<name>A0A140LCR8_9FIRM</name>
<evidence type="ECO:0000256" key="7">
    <source>
        <dbReference type="SAM" id="Phobius"/>
    </source>
</evidence>
<dbReference type="InterPro" id="IPR050445">
    <property type="entry name" value="Bact_polysacc_biosynth/exp"/>
</dbReference>
<gene>
    <name evidence="10" type="primary">ywqC</name>
    <name evidence="10" type="ORF">AN618_04090</name>
</gene>
<feature type="domain" description="Tyrosine-protein kinase G-rich" evidence="9">
    <location>
        <begin position="154"/>
        <end position="204"/>
    </location>
</feature>
<dbReference type="GO" id="GO:0004713">
    <property type="term" value="F:protein tyrosine kinase activity"/>
    <property type="evidence" value="ECO:0007669"/>
    <property type="project" value="TreeGrafter"/>
</dbReference>
<feature type="domain" description="Polysaccharide chain length determinant N-terminal" evidence="8">
    <location>
        <begin position="11"/>
        <end position="104"/>
    </location>
</feature>
<evidence type="ECO:0000256" key="1">
    <source>
        <dbReference type="ARBA" id="ARBA00004651"/>
    </source>
</evidence>
<keyword evidence="3" id="KW-1003">Cell membrane</keyword>
<keyword evidence="4 7" id="KW-0812">Transmembrane</keyword>
<comment type="caution">
    <text evidence="10">The sequence shown here is derived from an EMBL/GenBank/DDBJ whole genome shotgun (WGS) entry which is preliminary data.</text>
</comment>
<evidence type="ECO:0000313" key="10">
    <source>
        <dbReference type="EMBL" id="KXG78343.1"/>
    </source>
</evidence>
<evidence type="ECO:0000256" key="4">
    <source>
        <dbReference type="ARBA" id="ARBA00022692"/>
    </source>
</evidence>
<dbReference type="RefSeq" id="WP_083514993.1">
    <property type="nucleotide sequence ID" value="NZ_LOED01000003.1"/>
</dbReference>